<evidence type="ECO:0000313" key="4">
    <source>
        <dbReference type="Proteomes" id="UP000316726"/>
    </source>
</evidence>
<accession>A0A5B8MM53</accession>
<dbReference type="AlphaFoldDB" id="A0A5B8MM53"/>
<feature type="signal peptide" evidence="2">
    <location>
        <begin position="1"/>
        <end position="25"/>
    </location>
</feature>
<proteinExistence type="predicted"/>
<gene>
    <name evidence="3" type="ORF">A3770_05p40450</name>
</gene>
<dbReference type="EMBL" id="CP031038">
    <property type="protein sequence ID" value="QDZ21527.1"/>
    <property type="molecule type" value="Genomic_DNA"/>
</dbReference>
<keyword evidence="2" id="KW-0732">Signal</keyword>
<evidence type="ECO:0000256" key="1">
    <source>
        <dbReference type="SAM" id="MobiDB-lite"/>
    </source>
</evidence>
<feature type="chain" id="PRO_5022771701" evidence="2">
    <location>
        <begin position="26"/>
        <end position="194"/>
    </location>
</feature>
<name>A0A5B8MM53_9CHLO</name>
<dbReference type="Proteomes" id="UP000316726">
    <property type="component" value="Chromosome 5"/>
</dbReference>
<evidence type="ECO:0000256" key="2">
    <source>
        <dbReference type="SAM" id="SignalP"/>
    </source>
</evidence>
<feature type="region of interest" description="Disordered" evidence="1">
    <location>
        <begin position="90"/>
        <end position="120"/>
    </location>
</feature>
<keyword evidence="4" id="KW-1185">Reference proteome</keyword>
<organism evidence="3 4">
    <name type="scientific">Chloropicon primus</name>
    <dbReference type="NCBI Taxonomy" id="1764295"/>
    <lineage>
        <taxon>Eukaryota</taxon>
        <taxon>Viridiplantae</taxon>
        <taxon>Chlorophyta</taxon>
        <taxon>Chloropicophyceae</taxon>
        <taxon>Chloropicales</taxon>
        <taxon>Chloropicaceae</taxon>
        <taxon>Chloropicon</taxon>
    </lineage>
</organism>
<protein>
    <submittedName>
        <fullName evidence="3">Uncharacterized protein</fullName>
    </submittedName>
</protein>
<sequence>MVTVTTRRALLVWCVALAALAVSGARCEEQQQQQRRLLWNGSFGINAGFSKAVSDDVARSFSSPHYDGSATASGSLAEVGEASRSFATGDARAASHDAVDEEATEADASTEAVMSNFGVPSGETRTRFGAASLGRRAHAASNGRDAFLATPTAAGAVASSGSAGAFSNRDLVYLFRMEPSLSPSFPSQYFTTLG</sequence>
<reference evidence="3 4" key="1">
    <citation type="submission" date="2018-07" db="EMBL/GenBank/DDBJ databases">
        <title>The complete nuclear genome of the prasinophyte Chloropicon primus (CCMP1205).</title>
        <authorList>
            <person name="Pombert J.-F."/>
            <person name="Otis C."/>
            <person name="Turmel M."/>
            <person name="Lemieux C."/>
        </authorList>
    </citation>
    <scope>NUCLEOTIDE SEQUENCE [LARGE SCALE GENOMIC DNA]</scope>
    <source>
        <strain evidence="3 4">CCMP1205</strain>
    </source>
</reference>
<evidence type="ECO:0000313" key="3">
    <source>
        <dbReference type="EMBL" id="QDZ21527.1"/>
    </source>
</evidence>